<evidence type="ECO:0000313" key="2">
    <source>
        <dbReference type="EMBL" id="KXA89115.1"/>
    </source>
</evidence>
<keyword evidence="3" id="KW-1185">Reference proteome</keyword>
<dbReference type="InterPro" id="IPR002716">
    <property type="entry name" value="PIN_dom"/>
</dbReference>
<proteinExistence type="predicted"/>
<dbReference type="SUPFAM" id="SSF88723">
    <property type="entry name" value="PIN domain-like"/>
    <property type="match status" value="1"/>
</dbReference>
<evidence type="ECO:0000313" key="3">
    <source>
        <dbReference type="Proteomes" id="UP000070184"/>
    </source>
</evidence>
<organism evidence="2 3">
    <name type="scientific">candidate division MSBL1 archaeon SCGC-AAA259B11</name>
    <dbReference type="NCBI Taxonomy" id="1698260"/>
    <lineage>
        <taxon>Archaea</taxon>
        <taxon>Methanobacteriati</taxon>
        <taxon>Methanobacteriota</taxon>
        <taxon>candidate division MSBL1</taxon>
    </lineage>
</organism>
<protein>
    <recommendedName>
        <fullName evidence="1">PIN domain-containing protein</fullName>
    </recommendedName>
</protein>
<comment type="caution">
    <text evidence="2">The sequence shown here is derived from an EMBL/GenBank/DDBJ whole genome shotgun (WGS) entry which is preliminary data.</text>
</comment>
<dbReference type="AlphaFoldDB" id="A0A133U4L0"/>
<reference evidence="2 3" key="1">
    <citation type="journal article" date="2016" name="Sci. Rep.">
        <title>Metabolic traits of an uncultured archaeal lineage -MSBL1- from brine pools of the Red Sea.</title>
        <authorList>
            <person name="Mwirichia R."/>
            <person name="Alam I."/>
            <person name="Rashid M."/>
            <person name="Vinu M."/>
            <person name="Ba-Alawi W."/>
            <person name="Anthony Kamau A."/>
            <person name="Kamanda Ngugi D."/>
            <person name="Goker M."/>
            <person name="Klenk H.P."/>
            <person name="Bajic V."/>
            <person name="Stingl U."/>
        </authorList>
    </citation>
    <scope>NUCLEOTIDE SEQUENCE [LARGE SCALE GENOMIC DNA]</scope>
    <source>
        <strain evidence="2">SCGC-AAA259B11</strain>
    </source>
</reference>
<feature type="domain" description="PIN" evidence="1">
    <location>
        <begin position="4"/>
        <end position="123"/>
    </location>
</feature>
<dbReference type="Proteomes" id="UP000070184">
    <property type="component" value="Unassembled WGS sequence"/>
</dbReference>
<dbReference type="InterPro" id="IPR029060">
    <property type="entry name" value="PIN-like_dom_sf"/>
</dbReference>
<name>A0A133U4L0_9EURY</name>
<dbReference type="Gene3D" id="3.40.50.1010">
    <property type="entry name" value="5'-nuclease"/>
    <property type="match status" value="1"/>
</dbReference>
<evidence type="ECO:0000259" key="1">
    <source>
        <dbReference type="Pfam" id="PF01850"/>
    </source>
</evidence>
<accession>A0A133U4L0</accession>
<dbReference type="Pfam" id="PF01850">
    <property type="entry name" value="PIN"/>
    <property type="match status" value="1"/>
</dbReference>
<sequence>MRKILLDTYAWIEYLEGSEEGEKVKDFLEGDGKAELYTSNLTIAELSDAFHRGDVDTELKWGDILDFVQLNSSIVEPNVKNMVSAGSLKVRRREEFEDFGLIDAIILESSKMVEAELMTGDPHLTGENNAIPLGR</sequence>
<gene>
    <name evidence="2" type="ORF">AKJ61_03525</name>
</gene>
<dbReference type="EMBL" id="LHXK01000054">
    <property type="protein sequence ID" value="KXA89115.1"/>
    <property type="molecule type" value="Genomic_DNA"/>
</dbReference>